<protein>
    <submittedName>
        <fullName evidence="4">TonB-dependent receptor</fullName>
    </submittedName>
</protein>
<dbReference type="PANTHER" id="PTHR47234:SF3">
    <property type="entry name" value="SECRETIN_TONB SHORT N-TERMINAL DOMAIN-CONTAINING PROTEIN"/>
    <property type="match status" value="1"/>
</dbReference>
<keyword evidence="3" id="KW-0998">Cell outer membrane</keyword>
<dbReference type="RefSeq" id="WP_207000710.1">
    <property type="nucleotide sequence ID" value="NZ_JAEKJR010000002.1"/>
</dbReference>
<keyword evidence="2" id="KW-0472">Membrane</keyword>
<evidence type="ECO:0000256" key="1">
    <source>
        <dbReference type="ARBA" id="ARBA00004442"/>
    </source>
</evidence>
<proteinExistence type="predicted"/>
<evidence type="ECO:0000256" key="3">
    <source>
        <dbReference type="ARBA" id="ARBA00023237"/>
    </source>
</evidence>
<sequence>MKWRGLASAMWYGSDWEAGLEAQYLSEGESAYKPVGAVTYVNLKAGWDLSDSLRLSTGIDNVGNVEPEDTSGYNDWNSSYDFKGRYFWAGASYQF</sequence>
<dbReference type="SUPFAM" id="SSF56935">
    <property type="entry name" value="Porins"/>
    <property type="match status" value="1"/>
</dbReference>
<evidence type="ECO:0000256" key="2">
    <source>
        <dbReference type="ARBA" id="ARBA00023136"/>
    </source>
</evidence>
<keyword evidence="5" id="KW-1185">Reference proteome</keyword>
<dbReference type="EMBL" id="JAEKJR010000002">
    <property type="protein sequence ID" value="MBN8430622.1"/>
    <property type="molecule type" value="Genomic_DNA"/>
</dbReference>
<accession>A0ABS3E5V3</accession>
<dbReference type="PANTHER" id="PTHR47234">
    <property type="match status" value="1"/>
</dbReference>
<keyword evidence="4" id="KW-0675">Receptor</keyword>
<comment type="subcellular location">
    <subcellularLocation>
        <location evidence="1">Cell outer membrane</location>
    </subcellularLocation>
</comment>
<dbReference type="InterPro" id="IPR036942">
    <property type="entry name" value="Beta-barrel_TonB_sf"/>
</dbReference>
<dbReference type="Gene3D" id="2.40.170.20">
    <property type="entry name" value="TonB-dependent receptor, beta-barrel domain"/>
    <property type="match status" value="1"/>
</dbReference>
<evidence type="ECO:0000313" key="5">
    <source>
        <dbReference type="Proteomes" id="UP000664293"/>
    </source>
</evidence>
<dbReference type="Proteomes" id="UP000664293">
    <property type="component" value="Unassembled WGS sequence"/>
</dbReference>
<name>A0ABS3E5V3_9GAMM</name>
<evidence type="ECO:0000313" key="4">
    <source>
        <dbReference type="EMBL" id="MBN8430622.1"/>
    </source>
</evidence>
<reference evidence="4 5" key="1">
    <citation type="submission" date="2020-12" db="EMBL/GenBank/DDBJ databases">
        <title>Oil enriched cultivation method for isolating marine PHA-producing bacteria.</title>
        <authorList>
            <person name="Zheng W."/>
            <person name="Yu S."/>
            <person name="Huang Y."/>
        </authorList>
    </citation>
    <scope>NUCLEOTIDE SEQUENCE [LARGE SCALE GENOMIC DNA]</scope>
    <source>
        <strain evidence="4 5">SN0-2</strain>
    </source>
</reference>
<organism evidence="4 5">
    <name type="scientific">Microbulbifer salipaludis</name>
    <dbReference type="NCBI Taxonomy" id="187980"/>
    <lineage>
        <taxon>Bacteria</taxon>
        <taxon>Pseudomonadati</taxon>
        <taxon>Pseudomonadota</taxon>
        <taxon>Gammaproteobacteria</taxon>
        <taxon>Cellvibrionales</taxon>
        <taxon>Microbulbiferaceae</taxon>
        <taxon>Microbulbifer</taxon>
    </lineage>
</organism>
<gene>
    <name evidence="4" type="ORF">JF535_07140</name>
</gene>
<comment type="caution">
    <text evidence="4">The sequence shown here is derived from an EMBL/GenBank/DDBJ whole genome shotgun (WGS) entry which is preliminary data.</text>
</comment>